<keyword evidence="2" id="KW-1185">Reference proteome</keyword>
<dbReference type="STRING" id="709032.Sulku_1347"/>
<gene>
    <name evidence="1" type="ordered locus">Sulku_1347</name>
</gene>
<dbReference type="KEGG" id="sku:Sulku_1347"/>
<sequence>MNNLSIKAKLLIIPLLLVCVFGATYLFYASSNTAAQNALNRASEAKAVESDFLKTRISIYQFLRKPDNTTLDKVHSNIEDNKKKITELKSLLSLEELTV</sequence>
<dbReference type="Proteomes" id="UP000008721">
    <property type="component" value="Chromosome"/>
</dbReference>
<protein>
    <submittedName>
        <fullName evidence="1">Uncharacterized protein</fullName>
    </submittedName>
</protein>
<dbReference type="AlphaFoldDB" id="E4TY90"/>
<evidence type="ECO:0000313" key="2">
    <source>
        <dbReference type="Proteomes" id="UP000008721"/>
    </source>
</evidence>
<accession>E4TY90</accession>
<proteinExistence type="predicted"/>
<dbReference type="HOGENOM" id="CLU_2319068_0_0_7"/>
<dbReference type="EMBL" id="CP002355">
    <property type="protein sequence ID" value="ADR34010.1"/>
    <property type="molecule type" value="Genomic_DNA"/>
</dbReference>
<dbReference type="RefSeq" id="WP_013460207.1">
    <property type="nucleotide sequence ID" value="NC_014762.1"/>
</dbReference>
<evidence type="ECO:0000313" key="1">
    <source>
        <dbReference type="EMBL" id="ADR34010.1"/>
    </source>
</evidence>
<reference evidence="1 2" key="1">
    <citation type="journal article" date="2012" name="Stand. Genomic Sci.">
        <title>Complete genome sequence of the sulfur compounds oxidizing chemolithoautotroph Sulfuricurvum kujiense type strain (YK-1(T)).</title>
        <authorList>
            <person name="Han C."/>
            <person name="Kotsyurbenko O."/>
            <person name="Chertkov O."/>
            <person name="Held B."/>
            <person name="Lapidus A."/>
            <person name="Nolan M."/>
            <person name="Lucas S."/>
            <person name="Hammon N."/>
            <person name="Deshpande S."/>
            <person name="Cheng J.F."/>
            <person name="Tapia R."/>
            <person name="Goodwin L.A."/>
            <person name="Pitluck S."/>
            <person name="Liolios K."/>
            <person name="Pagani I."/>
            <person name="Ivanova N."/>
            <person name="Mavromatis K."/>
            <person name="Mikhailova N."/>
            <person name="Pati A."/>
            <person name="Chen A."/>
            <person name="Palaniappan K."/>
            <person name="Land M."/>
            <person name="Hauser L."/>
            <person name="Chang Y.J."/>
            <person name="Jeffries C.D."/>
            <person name="Brambilla E.M."/>
            <person name="Rohde M."/>
            <person name="Spring S."/>
            <person name="Sikorski J."/>
            <person name="Goker M."/>
            <person name="Woyke T."/>
            <person name="Bristow J."/>
            <person name="Eisen J.A."/>
            <person name="Markowitz V."/>
            <person name="Hugenholtz P."/>
            <person name="Kyrpides N.C."/>
            <person name="Klenk H.P."/>
            <person name="Detter J.C."/>
        </authorList>
    </citation>
    <scope>NUCLEOTIDE SEQUENCE [LARGE SCALE GENOMIC DNA]</scope>
    <source>
        <strain evidence="2">ATCC BAA-921 / DSM 16994 / JCM 11577 / YK-1</strain>
    </source>
</reference>
<organism evidence="1 2">
    <name type="scientific">Sulfuricurvum kujiense (strain ATCC BAA-921 / DSM 16994 / JCM 11577 / YK-1)</name>
    <dbReference type="NCBI Taxonomy" id="709032"/>
    <lineage>
        <taxon>Bacteria</taxon>
        <taxon>Pseudomonadati</taxon>
        <taxon>Campylobacterota</taxon>
        <taxon>Epsilonproteobacteria</taxon>
        <taxon>Campylobacterales</taxon>
        <taxon>Sulfurimonadaceae</taxon>
        <taxon>Sulfuricurvum</taxon>
    </lineage>
</organism>
<name>E4TY90_SULKY</name>